<evidence type="ECO:0008006" key="8">
    <source>
        <dbReference type="Google" id="ProtNLM"/>
    </source>
</evidence>
<dbReference type="GO" id="GO:0030992">
    <property type="term" value="C:intraciliary transport particle B"/>
    <property type="evidence" value="ECO:0007669"/>
    <property type="project" value="TreeGrafter"/>
</dbReference>
<accession>C5LFN4</accession>
<protein>
    <recommendedName>
        <fullName evidence="8">CNH domain-containing protein</fullName>
    </recommendedName>
</protein>
<evidence type="ECO:0000256" key="4">
    <source>
        <dbReference type="ARBA" id="ARBA00023069"/>
    </source>
</evidence>
<evidence type="ECO:0000256" key="5">
    <source>
        <dbReference type="ARBA" id="ARBA00023273"/>
    </source>
</evidence>
<dbReference type="Proteomes" id="UP000007800">
    <property type="component" value="Unassembled WGS sequence"/>
</dbReference>
<evidence type="ECO:0000313" key="7">
    <source>
        <dbReference type="Proteomes" id="UP000007800"/>
    </source>
</evidence>
<dbReference type="GO" id="GO:0042073">
    <property type="term" value="P:intraciliary transport"/>
    <property type="evidence" value="ECO:0007669"/>
    <property type="project" value="TreeGrafter"/>
</dbReference>
<sequence length="94" mass="10630">DQFIVAFTRDTLLLGNMDSNRLSEVPWNNHAHTKFFFDNPDVVMAFKSGELLLIEYGDDEVMGCARTEYVSPHLISYRSVTAHQPSSSSSSHIH</sequence>
<feature type="non-terminal residue" evidence="6">
    <location>
        <position position="94"/>
    </location>
</feature>
<reference evidence="6 7" key="1">
    <citation type="submission" date="2008-07" db="EMBL/GenBank/DDBJ databases">
        <authorList>
            <person name="El-Sayed N."/>
            <person name="Caler E."/>
            <person name="Inman J."/>
            <person name="Amedeo P."/>
            <person name="Hass B."/>
            <person name="Wortman J."/>
        </authorList>
    </citation>
    <scope>NUCLEOTIDE SEQUENCE [LARGE SCALE GENOMIC DNA]</scope>
    <source>
        <strain evidence="7">ATCC 50983 / TXsc</strain>
    </source>
</reference>
<keyword evidence="4" id="KW-0969">Cilium</keyword>
<keyword evidence="2" id="KW-0853">WD repeat</keyword>
<gene>
    <name evidence="6" type="ORF">Pmar_PMAR005015</name>
</gene>
<dbReference type="OrthoDB" id="2186662at2759"/>
<evidence type="ECO:0000313" key="6">
    <source>
        <dbReference type="EMBL" id="EER04459.1"/>
    </source>
</evidence>
<dbReference type="EMBL" id="GG681552">
    <property type="protein sequence ID" value="EER04459.1"/>
    <property type="molecule type" value="Genomic_DNA"/>
</dbReference>
<feature type="non-terminal residue" evidence="6">
    <location>
        <position position="1"/>
    </location>
</feature>
<dbReference type="GO" id="GO:0005930">
    <property type="term" value="C:axoneme"/>
    <property type="evidence" value="ECO:0007669"/>
    <property type="project" value="TreeGrafter"/>
</dbReference>
<dbReference type="RefSeq" id="XP_002772643.1">
    <property type="nucleotide sequence ID" value="XM_002772597.1"/>
</dbReference>
<organism evidence="7">
    <name type="scientific">Perkinsus marinus (strain ATCC 50983 / TXsc)</name>
    <dbReference type="NCBI Taxonomy" id="423536"/>
    <lineage>
        <taxon>Eukaryota</taxon>
        <taxon>Sar</taxon>
        <taxon>Alveolata</taxon>
        <taxon>Perkinsozoa</taxon>
        <taxon>Perkinsea</taxon>
        <taxon>Perkinsida</taxon>
        <taxon>Perkinsidae</taxon>
        <taxon>Perkinsus</taxon>
    </lineage>
</organism>
<comment type="subcellular location">
    <subcellularLocation>
        <location evidence="1">Cell projection</location>
        <location evidence="1">Cilium</location>
    </subcellularLocation>
</comment>
<dbReference type="PANTHER" id="PTHR15722:SF2">
    <property type="entry name" value="INTRAFLAGELLAR TRANSPORT PROTEIN 172 HOMOLOG"/>
    <property type="match status" value="1"/>
</dbReference>
<dbReference type="AlphaFoldDB" id="C5LFN4"/>
<evidence type="ECO:0000256" key="3">
    <source>
        <dbReference type="ARBA" id="ARBA00022737"/>
    </source>
</evidence>
<keyword evidence="3" id="KW-0677">Repeat</keyword>
<dbReference type="GeneID" id="9037237"/>
<name>C5LFN4_PERM5</name>
<dbReference type="PANTHER" id="PTHR15722">
    <property type="entry name" value="IFT140/172-RELATED"/>
    <property type="match status" value="1"/>
</dbReference>
<proteinExistence type="predicted"/>
<keyword evidence="5" id="KW-0966">Cell projection</keyword>
<dbReference type="InParanoid" id="C5LFN4"/>
<evidence type="ECO:0000256" key="2">
    <source>
        <dbReference type="ARBA" id="ARBA00022574"/>
    </source>
</evidence>
<keyword evidence="7" id="KW-1185">Reference proteome</keyword>
<evidence type="ECO:0000256" key="1">
    <source>
        <dbReference type="ARBA" id="ARBA00004138"/>
    </source>
</evidence>
<dbReference type="GO" id="GO:0036064">
    <property type="term" value="C:ciliary basal body"/>
    <property type="evidence" value="ECO:0007669"/>
    <property type="project" value="TreeGrafter"/>
</dbReference>